<keyword evidence="1" id="KW-0732">Signal</keyword>
<dbReference type="EMBL" id="POUB01000288">
    <property type="protein sequence ID" value="PZF87949.1"/>
    <property type="molecule type" value="Genomic_DNA"/>
</dbReference>
<keyword evidence="3" id="KW-1185">Reference proteome</keyword>
<accession>A0A2W2CI20</accession>
<sequence length="98" mass="10002">MSVRRRVAVLGVLAVLFAGCTRPAAPAGDGSAPLRPAWRPVTLPAPPGAPGRLLVRDAAACAGRWYAVGGVADAAGETRPAAWTSTDGASWSCRLYTS</sequence>
<proteinExistence type="predicted"/>
<dbReference type="Proteomes" id="UP000248749">
    <property type="component" value="Unassembled WGS sequence"/>
</dbReference>
<evidence type="ECO:0000313" key="2">
    <source>
        <dbReference type="EMBL" id="PZF87949.1"/>
    </source>
</evidence>
<protein>
    <submittedName>
        <fullName evidence="2">Uncharacterized protein</fullName>
    </submittedName>
</protein>
<comment type="caution">
    <text evidence="2">The sequence shown here is derived from an EMBL/GenBank/DDBJ whole genome shotgun (WGS) entry which is preliminary data.</text>
</comment>
<reference evidence="2 3" key="1">
    <citation type="submission" date="2018-01" db="EMBL/GenBank/DDBJ databases">
        <title>Draft genome sequence of Salinispora sp. 13K206.</title>
        <authorList>
            <person name="Sahin N."/>
            <person name="Saygin H."/>
            <person name="Ay H."/>
        </authorList>
    </citation>
    <scope>NUCLEOTIDE SEQUENCE [LARGE SCALE GENOMIC DNA]</scope>
    <source>
        <strain evidence="2 3">13K206</strain>
    </source>
</reference>
<gene>
    <name evidence="2" type="ORF">C1I99_27025</name>
</gene>
<dbReference type="PROSITE" id="PS51257">
    <property type="entry name" value="PROKAR_LIPOPROTEIN"/>
    <property type="match status" value="1"/>
</dbReference>
<evidence type="ECO:0000256" key="1">
    <source>
        <dbReference type="SAM" id="SignalP"/>
    </source>
</evidence>
<feature type="signal peptide" evidence="1">
    <location>
        <begin position="1"/>
        <end position="27"/>
    </location>
</feature>
<feature type="chain" id="PRO_5039539864" evidence="1">
    <location>
        <begin position="28"/>
        <end position="98"/>
    </location>
</feature>
<name>A0A2W2CI20_9ACTN</name>
<dbReference type="AlphaFoldDB" id="A0A2W2CI20"/>
<organism evidence="2 3">
    <name type="scientific">Micromonospora deserti</name>
    <dbReference type="NCBI Taxonomy" id="2070366"/>
    <lineage>
        <taxon>Bacteria</taxon>
        <taxon>Bacillati</taxon>
        <taxon>Actinomycetota</taxon>
        <taxon>Actinomycetes</taxon>
        <taxon>Micromonosporales</taxon>
        <taxon>Micromonosporaceae</taxon>
        <taxon>Micromonospora</taxon>
    </lineage>
</organism>
<evidence type="ECO:0000313" key="3">
    <source>
        <dbReference type="Proteomes" id="UP000248749"/>
    </source>
</evidence>
<feature type="non-terminal residue" evidence="2">
    <location>
        <position position="98"/>
    </location>
</feature>